<dbReference type="PROSITE" id="PS51257">
    <property type="entry name" value="PROKAR_LIPOPROTEIN"/>
    <property type="match status" value="1"/>
</dbReference>
<evidence type="ECO:0000313" key="3">
    <source>
        <dbReference type="EMBL" id="OBR92322.1"/>
    </source>
</evidence>
<dbReference type="Proteomes" id="UP000093954">
    <property type="component" value="Unassembled WGS sequence"/>
</dbReference>
<feature type="region of interest" description="Disordered" evidence="1">
    <location>
        <begin position="176"/>
        <end position="198"/>
    </location>
</feature>
<accession>A0A1A6AQI8</accession>
<evidence type="ECO:0000313" key="4">
    <source>
        <dbReference type="Proteomes" id="UP000093954"/>
    </source>
</evidence>
<keyword evidence="2" id="KW-0472">Membrane</keyword>
<feature type="transmembrane region" description="Helical" evidence="2">
    <location>
        <begin position="12"/>
        <end position="31"/>
    </location>
</feature>
<sequence length="318" mass="35407">MIDGIKHLSTKTILIIILVVIVAGCSGFYYFNKVKPYNDLLTAANKAVTTEDYDNAIKFYTEAETYKKTSDVDKKIQLMSVLKKSKENYEGAVQKMKSKDYLSAINIFKKVDKQDPKRYSDSQNKINECKKLYVSDNLAKAKDDTKNNKFDEASICLNNIFKLDANNSDAKKLEGDIADGQKKKDQTEAAEASTGVPSASGSVTFDQALSMVLKAEFPDGKYAVIKNDDGTNLYASLDSTAVIKNEVKCMADYRGKTISYDSKESKPIEAYFNSNSSTTKNGYEFYLTLGGHTRDGYYVEASTGKLYKHDMGNVHSIN</sequence>
<protein>
    <submittedName>
        <fullName evidence="3">Outer membrane protein assembly factor BamD</fullName>
    </submittedName>
</protein>
<organism evidence="3 4">
    <name type="scientific">Clostridium ragsdalei P11</name>
    <dbReference type="NCBI Taxonomy" id="1353534"/>
    <lineage>
        <taxon>Bacteria</taxon>
        <taxon>Bacillati</taxon>
        <taxon>Bacillota</taxon>
        <taxon>Clostridia</taxon>
        <taxon>Eubacteriales</taxon>
        <taxon>Clostridiaceae</taxon>
        <taxon>Clostridium</taxon>
    </lineage>
</organism>
<dbReference type="InterPro" id="IPR011990">
    <property type="entry name" value="TPR-like_helical_dom_sf"/>
</dbReference>
<feature type="compositionally biased region" description="Basic and acidic residues" evidence="1">
    <location>
        <begin position="176"/>
        <end position="187"/>
    </location>
</feature>
<proteinExistence type="predicted"/>
<dbReference type="AlphaFoldDB" id="A0A1A6AQI8"/>
<dbReference type="PATRIC" id="fig|1353534.3.peg.2525"/>
<evidence type="ECO:0000256" key="1">
    <source>
        <dbReference type="SAM" id="MobiDB-lite"/>
    </source>
</evidence>
<keyword evidence="4" id="KW-1185">Reference proteome</keyword>
<keyword evidence="2" id="KW-1133">Transmembrane helix</keyword>
<evidence type="ECO:0000256" key="2">
    <source>
        <dbReference type="SAM" id="Phobius"/>
    </source>
</evidence>
<reference evidence="3 4" key="1">
    <citation type="journal article" date="2012" name="Front. Microbiol.">
        <title>Draft Genome Sequence of the Virulent Strain 01-B526 of the Fish Pathogen Aeromonas salmonicida.</title>
        <authorList>
            <person name="Charette S.J."/>
            <person name="Brochu F."/>
            <person name="Boyle B."/>
            <person name="Filion G."/>
            <person name="Tanaka K.H."/>
            <person name="Derome N."/>
        </authorList>
    </citation>
    <scope>NUCLEOTIDE SEQUENCE [LARGE SCALE GENOMIC DNA]</scope>
    <source>
        <strain evidence="3 4">P11</strain>
    </source>
</reference>
<dbReference type="EMBL" id="LROS01000026">
    <property type="protein sequence ID" value="OBR92322.1"/>
    <property type="molecule type" value="Genomic_DNA"/>
</dbReference>
<keyword evidence="2" id="KW-0812">Transmembrane</keyword>
<gene>
    <name evidence="3" type="primary">bamD_1</name>
    <name evidence="3" type="ORF">CLRAG_24860</name>
</gene>
<dbReference type="SUPFAM" id="SSF48452">
    <property type="entry name" value="TPR-like"/>
    <property type="match status" value="1"/>
</dbReference>
<name>A0A1A6AQI8_9CLOT</name>
<dbReference type="RefSeq" id="WP_065078699.1">
    <property type="nucleotide sequence ID" value="NZ_LROS01000026.1"/>
</dbReference>
<dbReference type="Gene3D" id="1.25.40.10">
    <property type="entry name" value="Tetratricopeptide repeat domain"/>
    <property type="match status" value="1"/>
</dbReference>
<comment type="caution">
    <text evidence="3">The sequence shown here is derived from an EMBL/GenBank/DDBJ whole genome shotgun (WGS) entry which is preliminary data.</text>
</comment>